<evidence type="ECO:0000256" key="8">
    <source>
        <dbReference type="ARBA" id="ARBA00023034"/>
    </source>
</evidence>
<dbReference type="GO" id="GO:0030246">
    <property type="term" value="F:carbohydrate binding"/>
    <property type="evidence" value="ECO:0007669"/>
    <property type="project" value="UniProtKB-KW"/>
</dbReference>
<evidence type="ECO:0000256" key="2">
    <source>
        <dbReference type="ARBA" id="ARBA00004323"/>
    </source>
</evidence>
<dbReference type="PANTHER" id="PTHR11675">
    <property type="entry name" value="N-ACETYLGALACTOSAMINYLTRANSFERASE"/>
    <property type="match status" value="1"/>
</dbReference>
<keyword evidence="13" id="KW-0808">Transferase</keyword>
<evidence type="ECO:0000256" key="9">
    <source>
        <dbReference type="ARBA" id="ARBA00023136"/>
    </source>
</evidence>
<evidence type="ECO:0000256" key="12">
    <source>
        <dbReference type="ARBA" id="ARBA00023211"/>
    </source>
</evidence>
<evidence type="ECO:0000256" key="11">
    <source>
        <dbReference type="ARBA" id="ARBA00023180"/>
    </source>
</evidence>
<dbReference type="OrthoDB" id="9982049at2759"/>
<dbReference type="GO" id="GO:0004653">
    <property type="term" value="F:polypeptide N-acetylgalactosaminyltransferase activity"/>
    <property type="evidence" value="ECO:0007669"/>
    <property type="project" value="TreeGrafter"/>
</dbReference>
<feature type="compositionally biased region" description="Basic residues" evidence="14">
    <location>
        <begin position="64"/>
        <end position="73"/>
    </location>
</feature>
<dbReference type="EMBL" id="JAIZAY010000018">
    <property type="protein sequence ID" value="KAJ8024565.1"/>
    <property type="molecule type" value="Genomic_DNA"/>
</dbReference>
<dbReference type="SMART" id="SM00458">
    <property type="entry name" value="RICIN"/>
    <property type="match status" value="1"/>
</dbReference>
<evidence type="ECO:0000256" key="6">
    <source>
        <dbReference type="ARBA" id="ARBA00022968"/>
    </source>
</evidence>
<keyword evidence="6" id="KW-0735">Signal-anchor</keyword>
<keyword evidence="13" id="KW-0328">Glycosyltransferase</keyword>
<keyword evidence="8 13" id="KW-0333">Golgi apparatus</keyword>
<dbReference type="Pfam" id="PF00535">
    <property type="entry name" value="Glycos_transf_2"/>
    <property type="match status" value="1"/>
</dbReference>
<dbReference type="GO" id="GO:0006493">
    <property type="term" value="P:protein O-linked glycosylation"/>
    <property type="evidence" value="ECO:0007669"/>
    <property type="project" value="TreeGrafter"/>
</dbReference>
<dbReference type="Proteomes" id="UP001152320">
    <property type="component" value="Chromosome 18"/>
</dbReference>
<accession>A0A9Q0YL53</accession>
<feature type="domain" description="Ricin B lectin" evidence="15">
    <location>
        <begin position="472"/>
        <end position="584"/>
    </location>
</feature>
<evidence type="ECO:0000256" key="7">
    <source>
        <dbReference type="ARBA" id="ARBA00022989"/>
    </source>
</evidence>
<keyword evidence="11" id="KW-0325">Glycoprotein</keyword>
<evidence type="ECO:0000256" key="13">
    <source>
        <dbReference type="RuleBase" id="RU361242"/>
    </source>
</evidence>
<dbReference type="InterPro" id="IPR001173">
    <property type="entry name" value="Glyco_trans_2-like"/>
</dbReference>
<dbReference type="PROSITE" id="PS50231">
    <property type="entry name" value="RICIN_B_LECTIN"/>
    <property type="match status" value="1"/>
</dbReference>
<evidence type="ECO:0000256" key="10">
    <source>
        <dbReference type="ARBA" id="ARBA00023157"/>
    </source>
</evidence>
<name>A0A9Q0YL53_HOLLE</name>
<keyword evidence="9 13" id="KW-0472">Membrane</keyword>
<keyword evidence="7 13" id="KW-1133">Transmembrane helix</keyword>
<evidence type="ECO:0000259" key="15">
    <source>
        <dbReference type="SMART" id="SM00458"/>
    </source>
</evidence>
<comment type="cofactor">
    <cofactor evidence="1 13">
        <name>Mn(2+)</name>
        <dbReference type="ChEBI" id="CHEBI:29035"/>
    </cofactor>
</comment>
<feature type="region of interest" description="Disordered" evidence="14">
    <location>
        <begin position="51"/>
        <end position="76"/>
    </location>
</feature>
<dbReference type="PANTHER" id="PTHR11675:SF130">
    <property type="entry name" value="POLYPEPTIDE N-ACETYLGALACTOSAMINYLTRANSFERASE 5"/>
    <property type="match status" value="1"/>
</dbReference>
<dbReference type="Gene3D" id="3.90.550.10">
    <property type="entry name" value="Spore Coat Polysaccharide Biosynthesis Protein SpsA, Chain A"/>
    <property type="match status" value="1"/>
</dbReference>
<feature type="compositionally biased region" description="Polar residues" evidence="14">
    <location>
        <begin position="51"/>
        <end position="60"/>
    </location>
</feature>
<comment type="similarity">
    <text evidence="3 13">Belongs to the glycosyltransferase 2 family. GalNAc-T subfamily.</text>
</comment>
<protein>
    <recommendedName>
        <fullName evidence="13">Polypeptide N-acetylgalactosaminyltransferase</fullName>
        <ecNumber evidence="13">2.4.1.-</ecNumber>
    </recommendedName>
    <alternativeName>
        <fullName evidence="13">Protein-UDP acetylgalactosaminyltransferase</fullName>
    </alternativeName>
</protein>
<gene>
    <name evidence="16" type="ORF">HOLleu_34504</name>
</gene>
<dbReference type="InterPro" id="IPR029044">
    <property type="entry name" value="Nucleotide-diphossugar_trans"/>
</dbReference>
<dbReference type="AlphaFoldDB" id="A0A9Q0YL53"/>
<comment type="subcellular location">
    <subcellularLocation>
        <location evidence="2 13">Golgi apparatus membrane</location>
        <topology evidence="2 13">Single-pass type II membrane protein</topology>
    </subcellularLocation>
</comment>
<dbReference type="SUPFAM" id="SSF53448">
    <property type="entry name" value="Nucleotide-diphospho-sugar transferases"/>
    <property type="match status" value="1"/>
</dbReference>
<dbReference type="InterPro" id="IPR000772">
    <property type="entry name" value="Ricin_B_lectin"/>
</dbReference>
<feature type="transmembrane region" description="Helical" evidence="13">
    <location>
        <begin position="23"/>
        <end position="44"/>
    </location>
</feature>
<evidence type="ECO:0000256" key="1">
    <source>
        <dbReference type="ARBA" id="ARBA00001936"/>
    </source>
</evidence>
<evidence type="ECO:0000256" key="3">
    <source>
        <dbReference type="ARBA" id="ARBA00005680"/>
    </source>
</evidence>
<sequence length="598" mass="69589">MPHYKSRTDTQSLLGGLKPSRRAVQMIVCALFIWFGASIINMHWGLSIDSGNTETDSTSSRGKEKLHKVRPQPHKREDDKYHYVQLIDKITEPRDPNGPGENGRPVDTSATDEAKVRQSWNENYFNEIASNMMSVERYLGDYRPRECFNLKVSSHLPATSIIMTFCEESWFTLLRSVHSVMNRSPPEILTELILIDDFSQRDYLKKPLDDYMKRFPKVKIIRLKERHGLVRARMIGAELATSSVLTFLDSHIECTVGWLEPLLQRIMEDRRTVVSSVIDEINSWTFEYIRVQKSLIGSFTWAFAFKWAPVPDYEEKRRSSPASPIRSPTMPGGIFAIDKSFFYEIGAYDPGFDIWGGDNIDLSFRIWMCGGQLEFLPCSRVGHIFRSGLPFSFPQSNVKQTFHHNTLRTVEVWVDEPYKQAFFDNVPDMIGVDPGNLTDRRLLRKKLQCKDFQWYLDNVHPDMPKPDMKYRAKGMLKNRRFPDLCLTRLSERYLELLKCGDILRDQVFLFTWRNTIENDGSCLMVSKDVLLRDQCFPGSAFFEHQRGSSIMETVSKKCLAADEKTRRMSIQECNNKDNQQWTWQEYFKENGDPLMEEL</sequence>
<keyword evidence="10 13" id="KW-1015">Disulfide bond</keyword>
<keyword evidence="17" id="KW-1185">Reference proteome</keyword>
<evidence type="ECO:0000313" key="17">
    <source>
        <dbReference type="Proteomes" id="UP001152320"/>
    </source>
</evidence>
<evidence type="ECO:0000256" key="4">
    <source>
        <dbReference type="ARBA" id="ARBA00022692"/>
    </source>
</evidence>
<proteinExistence type="inferred from homology"/>
<dbReference type="Gene3D" id="2.80.10.50">
    <property type="match status" value="1"/>
</dbReference>
<dbReference type="FunFam" id="3.90.550.10:FF:000053">
    <property type="entry name" value="Polypeptide N-acetylgalactosaminyltransferase"/>
    <property type="match status" value="1"/>
</dbReference>
<evidence type="ECO:0000256" key="5">
    <source>
        <dbReference type="ARBA" id="ARBA00022734"/>
    </source>
</evidence>
<dbReference type="CDD" id="cd02510">
    <property type="entry name" value="pp-GalNAc-T"/>
    <property type="match status" value="1"/>
</dbReference>
<comment type="caution">
    <text evidence="16">The sequence shown here is derived from an EMBL/GenBank/DDBJ whole genome shotgun (WGS) entry which is preliminary data.</text>
</comment>
<feature type="region of interest" description="Disordered" evidence="14">
    <location>
        <begin position="89"/>
        <end position="113"/>
    </location>
</feature>
<dbReference type="InterPro" id="IPR035992">
    <property type="entry name" value="Ricin_B-like_lectins"/>
</dbReference>
<organism evidence="16 17">
    <name type="scientific">Holothuria leucospilota</name>
    <name type="common">Black long sea cucumber</name>
    <name type="synonym">Mertensiothuria leucospilota</name>
    <dbReference type="NCBI Taxonomy" id="206669"/>
    <lineage>
        <taxon>Eukaryota</taxon>
        <taxon>Metazoa</taxon>
        <taxon>Echinodermata</taxon>
        <taxon>Eleutherozoa</taxon>
        <taxon>Echinozoa</taxon>
        <taxon>Holothuroidea</taxon>
        <taxon>Aspidochirotacea</taxon>
        <taxon>Aspidochirotida</taxon>
        <taxon>Holothuriidae</taxon>
        <taxon>Holothuria</taxon>
    </lineage>
</organism>
<dbReference type="EC" id="2.4.1.-" evidence="13"/>
<evidence type="ECO:0000313" key="16">
    <source>
        <dbReference type="EMBL" id="KAJ8024565.1"/>
    </source>
</evidence>
<evidence type="ECO:0000256" key="14">
    <source>
        <dbReference type="SAM" id="MobiDB-lite"/>
    </source>
</evidence>
<keyword evidence="12 13" id="KW-0464">Manganese</keyword>
<comment type="pathway">
    <text evidence="13">Protein modification; protein glycosylation.</text>
</comment>
<reference evidence="16" key="1">
    <citation type="submission" date="2021-10" db="EMBL/GenBank/DDBJ databases">
        <title>Tropical sea cucumber genome reveals ecological adaptation and Cuvierian tubules defense mechanism.</title>
        <authorList>
            <person name="Chen T."/>
        </authorList>
    </citation>
    <scope>NUCLEOTIDE SEQUENCE</scope>
    <source>
        <strain evidence="16">Nanhai2018</strain>
        <tissue evidence="16">Muscle</tissue>
    </source>
</reference>
<dbReference type="SUPFAM" id="SSF50370">
    <property type="entry name" value="Ricin B-like lectins"/>
    <property type="match status" value="1"/>
</dbReference>
<dbReference type="GO" id="GO:0000139">
    <property type="term" value="C:Golgi membrane"/>
    <property type="evidence" value="ECO:0007669"/>
    <property type="project" value="UniProtKB-SubCell"/>
</dbReference>
<keyword evidence="5 13" id="KW-0430">Lectin</keyword>
<keyword evidence="4 13" id="KW-0812">Transmembrane</keyword>
<dbReference type="Pfam" id="PF00652">
    <property type="entry name" value="Ricin_B_lectin"/>
    <property type="match status" value="1"/>
</dbReference>
<dbReference type="InterPro" id="IPR045885">
    <property type="entry name" value="GalNAc-T"/>
</dbReference>